<dbReference type="InterPro" id="IPR035706">
    <property type="entry name" value="AAA_9"/>
</dbReference>
<name>A0ABN8ID75_9NEOP</name>
<dbReference type="Gene3D" id="3.40.50.300">
    <property type="entry name" value="P-loop containing nucleotide triphosphate hydrolases"/>
    <property type="match status" value="2"/>
</dbReference>
<dbReference type="Pfam" id="PF03028">
    <property type="entry name" value="Dynein_heavy"/>
    <property type="match status" value="1"/>
</dbReference>
<dbReference type="EMBL" id="OW152834">
    <property type="protein sequence ID" value="CAH2055606.1"/>
    <property type="molecule type" value="Genomic_DNA"/>
</dbReference>
<keyword evidence="4" id="KW-1185">Reference proteome</keyword>
<dbReference type="InterPro" id="IPR026983">
    <property type="entry name" value="DHC"/>
</dbReference>
<feature type="domain" description="Dynein heavy chain region D6 P-loop" evidence="1">
    <location>
        <begin position="462"/>
        <end position="523"/>
    </location>
</feature>
<protein>
    <recommendedName>
        <fullName evidence="5">Dynein heavy chain</fullName>
    </recommendedName>
</protein>
<evidence type="ECO:0000313" key="3">
    <source>
        <dbReference type="EMBL" id="CAH2055606.1"/>
    </source>
</evidence>
<dbReference type="Proteomes" id="UP000837857">
    <property type="component" value="Chromosome 22"/>
</dbReference>
<organism evidence="3 4">
    <name type="scientific">Iphiclides podalirius</name>
    <name type="common">scarce swallowtail</name>
    <dbReference type="NCBI Taxonomy" id="110791"/>
    <lineage>
        <taxon>Eukaryota</taxon>
        <taxon>Metazoa</taxon>
        <taxon>Ecdysozoa</taxon>
        <taxon>Arthropoda</taxon>
        <taxon>Hexapoda</taxon>
        <taxon>Insecta</taxon>
        <taxon>Pterygota</taxon>
        <taxon>Neoptera</taxon>
        <taxon>Endopterygota</taxon>
        <taxon>Lepidoptera</taxon>
        <taxon>Glossata</taxon>
        <taxon>Ditrysia</taxon>
        <taxon>Papilionoidea</taxon>
        <taxon>Papilionidae</taxon>
        <taxon>Papilioninae</taxon>
        <taxon>Iphiclides</taxon>
    </lineage>
</organism>
<dbReference type="Pfam" id="PF12781">
    <property type="entry name" value="AAA_9"/>
    <property type="match status" value="1"/>
</dbReference>
<evidence type="ECO:0008006" key="5">
    <source>
        <dbReference type="Google" id="ProtNLM"/>
    </source>
</evidence>
<sequence length="528" mass="59984">MYGLPRDPLSVESAVLMSNSRRWPLIVDPQTQANKWIRAMGKIEGLIVCKPNDRDLLRSFESALRFGKPILLENVGLELDPALDPVLKRQYFRQAGQLVLKLGDSLIPFTPGFRLYITTKLPNPKYTPETSVKVQIVNFALVPSGLAEQLLSIVVAQERPDLEELRGQLIVTRAQMAVQLAEMQSDILYGLSNSEGSPVDDLPLILTLEAIKIKSAEIIIKVEDIEKTSKEIDDARLGYVPVANRGQILFFCLSGMANVDPMYQYSLEWFVKLFIRSMAETEQNEDILERVEIIIEHFTFLLYQNVCRSLFERHKLLFAFLLCARIHLDKGIIRLAEFNFLLNGAKIEEELENPEPKWITERMWLDTQQLASLPTMKKFVIEFPEYAKFFRTYYEALNPQKLPFPKPLDTQLDAFQKLLVLKCFRPDKVINGFQEYVVVGLGARFVEPQPADLAALYAESDPLAPIIFVLSTGTDPAADLLKFADKMKMGKRFESISLGQGQGPIAESMMKAGCEFGSWVFFQVNDEN</sequence>
<feature type="non-terminal residue" evidence="3">
    <location>
        <position position="528"/>
    </location>
</feature>
<dbReference type="InterPro" id="IPR004273">
    <property type="entry name" value="Dynein_heavy_D6_P-loop"/>
</dbReference>
<dbReference type="PANTHER" id="PTHR22878">
    <property type="entry name" value="DYNEIN HEAVY CHAIN 6, AXONEMAL-LIKE-RELATED"/>
    <property type="match status" value="1"/>
</dbReference>
<dbReference type="PANTHER" id="PTHR22878:SF73">
    <property type="entry name" value="DYNEIN AXONEMAL HEAVY CHAIN 1"/>
    <property type="match status" value="1"/>
</dbReference>
<evidence type="ECO:0000259" key="2">
    <source>
        <dbReference type="Pfam" id="PF12781"/>
    </source>
</evidence>
<evidence type="ECO:0000259" key="1">
    <source>
        <dbReference type="Pfam" id="PF03028"/>
    </source>
</evidence>
<reference evidence="3" key="1">
    <citation type="submission" date="2022-03" db="EMBL/GenBank/DDBJ databases">
        <authorList>
            <person name="Martin H S."/>
        </authorList>
    </citation>
    <scope>NUCLEOTIDE SEQUENCE</scope>
</reference>
<evidence type="ECO:0000313" key="4">
    <source>
        <dbReference type="Proteomes" id="UP000837857"/>
    </source>
</evidence>
<gene>
    <name evidence="3" type="ORF">IPOD504_LOCUS8941</name>
</gene>
<dbReference type="Gene3D" id="1.10.8.1220">
    <property type="match status" value="1"/>
</dbReference>
<dbReference type="Gene3D" id="6.10.140.1060">
    <property type="match status" value="1"/>
</dbReference>
<proteinExistence type="predicted"/>
<dbReference type="InterPro" id="IPR027417">
    <property type="entry name" value="P-loop_NTPase"/>
</dbReference>
<accession>A0ABN8ID75</accession>
<feature type="domain" description="Dynein heavy chain ATP-binding dynein motor region" evidence="2">
    <location>
        <begin position="2"/>
        <end position="218"/>
    </location>
</feature>